<dbReference type="InterPro" id="IPR058998">
    <property type="entry name" value="YycE-like_N"/>
</dbReference>
<sequence length="137" mass="15315">MSEPWSSSMPAVQFRTARPTHQLEKIKEFYEEGLGLPLIGSFENHQGYDGVMFGMPGSAYHLEFTQHEHAAPVPPPSEDNLLVFYIPDQASRDAIASRLQQMGYAAVPAENPYWDVNGITICDPDGWRIVLQHSNGI</sequence>
<dbReference type="InterPro" id="IPR058997">
    <property type="entry name" value="YycE-like_C"/>
</dbReference>
<evidence type="ECO:0000259" key="1">
    <source>
        <dbReference type="PROSITE" id="PS51819"/>
    </source>
</evidence>
<dbReference type="Pfam" id="PF22658">
    <property type="entry name" value="YycE-like_N"/>
    <property type="match status" value="1"/>
</dbReference>
<gene>
    <name evidence="2" type="ORF">P9847_03150</name>
</gene>
<proteinExistence type="predicted"/>
<accession>A0ABU6PQ74</accession>
<feature type="domain" description="VOC" evidence="1">
    <location>
        <begin position="11"/>
        <end position="134"/>
    </location>
</feature>
<dbReference type="Proteomes" id="UP001343257">
    <property type="component" value="Unassembled WGS sequence"/>
</dbReference>
<keyword evidence="3" id="KW-1185">Reference proteome</keyword>
<dbReference type="InterPro" id="IPR037523">
    <property type="entry name" value="VOC_core"/>
</dbReference>
<dbReference type="Gene3D" id="3.10.180.10">
    <property type="entry name" value="2,3-Dihydroxybiphenyl 1,2-Dioxygenase, domain 1"/>
    <property type="match status" value="1"/>
</dbReference>
<evidence type="ECO:0000313" key="3">
    <source>
        <dbReference type="Proteomes" id="UP001343257"/>
    </source>
</evidence>
<protein>
    <submittedName>
        <fullName evidence="2">VOC family protein</fullName>
    </submittedName>
</protein>
<dbReference type="CDD" id="cd06587">
    <property type="entry name" value="VOC"/>
    <property type="match status" value="1"/>
</dbReference>
<name>A0ABU6PQ74_9BACL</name>
<dbReference type="InterPro" id="IPR029068">
    <property type="entry name" value="Glyas_Bleomycin-R_OHBP_Dase"/>
</dbReference>
<comment type="caution">
    <text evidence="2">The sequence shown here is derived from an EMBL/GenBank/DDBJ whole genome shotgun (WGS) entry which is preliminary data.</text>
</comment>
<dbReference type="SUPFAM" id="SSF54593">
    <property type="entry name" value="Glyoxalase/Bleomycin resistance protein/Dihydroxybiphenyl dioxygenase"/>
    <property type="match status" value="1"/>
</dbReference>
<dbReference type="RefSeq" id="WP_328275312.1">
    <property type="nucleotide sequence ID" value="NZ_JARTLD010000007.1"/>
</dbReference>
<reference evidence="2 3" key="1">
    <citation type="submission" date="2023-03" db="EMBL/GenBank/DDBJ databases">
        <title>Bacillus Genome Sequencing.</title>
        <authorList>
            <person name="Dunlap C."/>
        </authorList>
    </citation>
    <scope>NUCLEOTIDE SEQUENCE [LARGE SCALE GENOMIC DNA]</scope>
    <source>
        <strain evidence="2 3">NRS-52</strain>
    </source>
</reference>
<dbReference type="EMBL" id="JARTLD010000007">
    <property type="protein sequence ID" value="MED5016301.1"/>
    <property type="molecule type" value="Genomic_DNA"/>
</dbReference>
<evidence type="ECO:0000313" key="2">
    <source>
        <dbReference type="EMBL" id="MED5016301.1"/>
    </source>
</evidence>
<dbReference type="PROSITE" id="PS51819">
    <property type="entry name" value="VOC"/>
    <property type="match status" value="1"/>
</dbReference>
<dbReference type="Pfam" id="PF22659">
    <property type="entry name" value="YycE-like_C"/>
    <property type="match status" value="1"/>
</dbReference>
<organism evidence="2 3">
    <name type="scientific">Paenibacillus chibensis</name>
    <dbReference type="NCBI Taxonomy" id="59846"/>
    <lineage>
        <taxon>Bacteria</taxon>
        <taxon>Bacillati</taxon>
        <taxon>Bacillota</taxon>
        <taxon>Bacilli</taxon>
        <taxon>Bacillales</taxon>
        <taxon>Paenibacillaceae</taxon>
        <taxon>Paenibacillus</taxon>
    </lineage>
</organism>